<dbReference type="InterPro" id="IPR038112">
    <property type="entry name" value="Receptor_IA-2_ectodomain_sf"/>
</dbReference>
<dbReference type="PANTHER" id="PTHR46106:SF1">
    <property type="entry name" value="RECEPTOR-TYPE TYROSINE-PROTEIN PHOSPHATASE-LIKE N"/>
    <property type="match status" value="1"/>
</dbReference>
<dbReference type="InterPro" id="IPR020829">
    <property type="entry name" value="GlycerAld_3-P_DH_cat"/>
</dbReference>
<dbReference type="GO" id="GO:0045202">
    <property type="term" value="C:synapse"/>
    <property type="evidence" value="ECO:0007669"/>
    <property type="project" value="UniProtKB-SubCell"/>
</dbReference>
<dbReference type="PROSITE" id="PS50056">
    <property type="entry name" value="TYR_PHOSPHATASE_2"/>
    <property type="match status" value="1"/>
</dbReference>
<evidence type="ECO:0000256" key="17">
    <source>
        <dbReference type="SAM" id="MobiDB-lite"/>
    </source>
</evidence>
<feature type="transmembrane region" description="Helical" evidence="18">
    <location>
        <begin position="781"/>
        <end position="804"/>
    </location>
</feature>
<dbReference type="Gene3D" id="3.30.70.2470">
    <property type="entry name" value="Protein-tyrosine phosphatase receptor IA-2 ectodomain"/>
    <property type="match status" value="1"/>
</dbReference>
<proteinExistence type="inferred from homology"/>
<evidence type="ECO:0000259" key="19">
    <source>
        <dbReference type="PROSITE" id="PS50055"/>
    </source>
</evidence>
<evidence type="ECO:0000256" key="2">
    <source>
        <dbReference type="ARBA" id="ARBA00004869"/>
    </source>
</evidence>
<dbReference type="InterPro" id="IPR003595">
    <property type="entry name" value="Tyr_Pase_cat"/>
</dbReference>
<evidence type="ECO:0000256" key="13">
    <source>
        <dbReference type="ARBA" id="ARBA00023329"/>
    </source>
</evidence>
<evidence type="ECO:0000256" key="10">
    <source>
        <dbReference type="ARBA" id="ARBA00023152"/>
    </source>
</evidence>
<keyword evidence="13" id="KW-0968">Cytoplasmic vesicle</keyword>
<dbReference type="InterPro" id="IPR020828">
    <property type="entry name" value="GlycerAld_3-P_DH_NAD(P)-bd"/>
</dbReference>
<evidence type="ECO:0000313" key="22">
    <source>
        <dbReference type="Proteomes" id="UP000322234"/>
    </source>
</evidence>
<comment type="catalytic activity">
    <reaction evidence="16">
        <text>D-glyceraldehyde 3-phosphate + phosphate + NAD(+) = (2R)-3-phospho-glyceroyl phosphate + NADH + H(+)</text>
        <dbReference type="Rhea" id="RHEA:10300"/>
        <dbReference type="ChEBI" id="CHEBI:15378"/>
        <dbReference type="ChEBI" id="CHEBI:43474"/>
        <dbReference type="ChEBI" id="CHEBI:57540"/>
        <dbReference type="ChEBI" id="CHEBI:57604"/>
        <dbReference type="ChEBI" id="CHEBI:57945"/>
        <dbReference type="ChEBI" id="CHEBI:59776"/>
        <dbReference type="EC" id="1.2.1.12"/>
    </reaction>
</comment>
<dbReference type="PROSITE" id="PS00383">
    <property type="entry name" value="TYR_PHOSPHATASE_1"/>
    <property type="match status" value="1"/>
</dbReference>
<organism evidence="21 22">
    <name type="scientific">Bos mutus</name>
    <name type="common">wild yak</name>
    <dbReference type="NCBI Taxonomy" id="72004"/>
    <lineage>
        <taxon>Eukaryota</taxon>
        <taxon>Metazoa</taxon>
        <taxon>Chordata</taxon>
        <taxon>Craniata</taxon>
        <taxon>Vertebrata</taxon>
        <taxon>Euteleostomi</taxon>
        <taxon>Mammalia</taxon>
        <taxon>Eutheria</taxon>
        <taxon>Laurasiatheria</taxon>
        <taxon>Artiodactyla</taxon>
        <taxon>Ruminantia</taxon>
        <taxon>Pecora</taxon>
        <taxon>Bovidae</taxon>
        <taxon>Bovinae</taxon>
        <taxon>Bos</taxon>
    </lineage>
</organism>
<feature type="compositionally biased region" description="Polar residues" evidence="17">
    <location>
        <begin position="655"/>
        <end position="670"/>
    </location>
</feature>
<keyword evidence="8" id="KW-0770">Synapse</keyword>
<dbReference type="SMART" id="SM00404">
    <property type="entry name" value="PTPc_motif"/>
    <property type="match status" value="1"/>
</dbReference>
<dbReference type="Gene3D" id="3.90.190.10">
    <property type="entry name" value="Protein tyrosine phosphatase superfamily"/>
    <property type="match status" value="1"/>
</dbReference>
<feature type="domain" description="Tyrosine specific protein phosphatases" evidence="20">
    <location>
        <begin position="1092"/>
        <end position="1164"/>
    </location>
</feature>
<dbReference type="PANTHER" id="PTHR46106">
    <property type="entry name" value="IA-2 PROTEIN TYROSINE PHOSPHATASE, ISOFORM C"/>
    <property type="match status" value="1"/>
</dbReference>
<sequence length="1183" mass="128908">MVRVGVNGFGHIGRLVTRAAFNSGKVDVVAINDPFIDLHYIVYMFQYDTTHGKFHSTVKAENGKLIINGKAVTIFQERDPANIKWDCQQCLLHHQLLGPPAKVIHDHFGIVEGLMTTFHAITVTQKTVDGPSGKLWHDGGGAAQNIIPASTGAAKAVGKVIPELNRKLTGMAFCIPTPNVLVVDLTYHLEKPAKYDEIKKVRQSLSTFDAGAGIALNDHFVKLISWYDNEFGYSNRVVDLMVHMASKELCSHLEVCIQDGLFGQCQVGVGQARPLLQVTSPVLQRLQGVLRQLMSQGLSWHDDLTQYVISQEMERIPRLRPPEPHPRDRSGLVPRRPGPAGELLLQGIPTGSAPALQHRLPRPSVGGSRAGAGSPLSPLQAELLPPLLEHLLLPPQPPHPALSYEPALLQPYLFHQFGSRDGSRGSESSPGMVSVDPLPKAEAPAFLSRAGSKGMFGAHPGHSYGDPPGPPPAQLFQESELFYLAQESQVPSRTRAPRLPEPGGSSRAGDSSEGYEEEGLEGREEKPPAPAEQPADVTLQRVAAVLAGYGVELHQLTPEQLSTLSTLLQLLPKGARQNPGEYLTSILSSKQTMEEQVQGEDPAEPPPPMPSLPGSPTGSSTSNKAQKELSTGSSEPPKAAGPPATPVLVEKKSPLGQSQPTVAGQPSTRPSAEEYGYIVTDQKPLSLAAGVRLLEILAEHVHMSSGSFINISVVGPALTFRIRHNEQNLSLADVTQQAGLVKSELEAQTGLQILQTGVGQREEAAAILPRPAHSTSPMRSVLLTLVALAGVAGLLVALAVALCVRQHARQRDKERLAALGPEGAHGDTTFEYQDLCRQHMATKSLFNRAEGPPEPSRVSSVSSQFSDAAQASPSSHSSTPSWCEEPAQANMDISTGHMILAYMEDHLRNRDRLAKEWQALCAYQAEPNTCATAQGEGNIKKNRHPDFLPYDHARIKLKVESSPSRSDYINASPIIEHDPRMPAYIATQGPLSHTIADFWQMVWESGCTVIVMLTPLVEDGVKQCDRYWPDEGSSLYHVYEVNLVSEHIWCEDFLVRSFYLKNVQTQETRTLTQFHFLSWPAEGTPASTRPLLDFRRKVNKCYRGRSCPIIVHCSDGAGRTGTYILIDMVLNRMAKGVKEIDIAATLEHVRDQRPGLVRSKDQFEFALTAVAEEVNAILKALPQ</sequence>
<dbReference type="FunFam" id="3.90.190.10:FF:000017">
    <property type="entry name" value="receptor-type tyrosine-protein phosphatase-like N isoform X2"/>
    <property type="match status" value="1"/>
</dbReference>
<dbReference type="SUPFAM" id="SSF51735">
    <property type="entry name" value="NAD(P)-binding Rossmann-fold domains"/>
    <property type="match status" value="1"/>
</dbReference>
<evidence type="ECO:0000256" key="3">
    <source>
        <dbReference type="ARBA" id="ARBA00013119"/>
    </source>
</evidence>
<name>A0A6B0QS44_9CETA</name>
<dbReference type="GO" id="GO:0051046">
    <property type="term" value="P:regulation of secretion"/>
    <property type="evidence" value="ECO:0007669"/>
    <property type="project" value="TreeGrafter"/>
</dbReference>
<evidence type="ECO:0000256" key="9">
    <source>
        <dbReference type="ARBA" id="ARBA00023136"/>
    </source>
</evidence>
<comment type="similarity">
    <text evidence="14">Belongs to the protein-tyrosine phosphatase family. Receptor class 8 subfamily.</text>
</comment>
<keyword evidence="6" id="KW-0732">Signal</keyword>
<protein>
    <recommendedName>
        <fullName evidence="3">glyceraldehyde-3-phosphate dehydrogenase (phosphorylating)</fullName>
        <ecNumber evidence="3">1.2.1.12</ecNumber>
    </recommendedName>
</protein>
<feature type="region of interest" description="Disordered" evidence="17">
    <location>
        <begin position="451"/>
        <end position="475"/>
    </location>
</feature>
<feature type="compositionally biased region" description="Low complexity" evidence="17">
    <location>
        <begin position="856"/>
        <end position="881"/>
    </location>
</feature>
<comment type="caution">
    <text evidence="21">The sequence shown here is derived from an EMBL/GenBank/DDBJ whole genome shotgun (WGS) entry which is preliminary data.</text>
</comment>
<dbReference type="SMART" id="SM01305">
    <property type="entry name" value="RESP18"/>
    <property type="match status" value="1"/>
</dbReference>
<keyword evidence="22" id="KW-1185">Reference proteome</keyword>
<evidence type="ECO:0000256" key="6">
    <source>
        <dbReference type="ARBA" id="ARBA00022729"/>
    </source>
</evidence>
<feature type="region of interest" description="Disordered" evidence="17">
    <location>
        <begin position="315"/>
        <end position="374"/>
    </location>
</feature>
<keyword evidence="11" id="KW-0675">Receptor</keyword>
<keyword evidence="7 18" id="KW-1133">Transmembrane helix</keyword>
<feature type="region of interest" description="Disordered" evidence="17">
    <location>
        <begin position="847"/>
        <end position="884"/>
    </location>
</feature>
<dbReference type="InterPro" id="IPR000242">
    <property type="entry name" value="PTP_cat"/>
</dbReference>
<dbReference type="SMART" id="SM00846">
    <property type="entry name" value="Gp_dh_N"/>
    <property type="match status" value="1"/>
</dbReference>
<dbReference type="GO" id="GO:0004725">
    <property type="term" value="F:protein tyrosine phosphatase activity"/>
    <property type="evidence" value="ECO:0007669"/>
    <property type="project" value="InterPro"/>
</dbReference>
<dbReference type="FunFam" id="3.40.50.720:FF:001161">
    <property type="entry name" value="Glyceraldehyde-3-phosphate dehydrogenase"/>
    <property type="match status" value="1"/>
</dbReference>
<dbReference type="InterPro" id="IPR000387">
    <property type="entry name" value="Tyr_Pase_dom"/>
</dbReference>
<dbReference type="PRINTS" id="PR00700">
    <property type="entry name" value="PRTYPHPHTASE"/>
</dbReference>
<keyword evidence="10" id="KW-0324">Glycolysis</keyword>
<dbReference type="InterPro" id="IPR021613">
    <property type="entry name" value="Receptor_IA-2_dom"/>
</dbReference>
<evidence type="ECO:0000256" key="18">
    <source>
        <dbReference type="SAM" id="Phobius"/>
    </source>
</evidence>
<dbReference type="GO" id="GO:0051287">
    <property type="term" value="F:NAD binding"/>
    <property type="evidence" value="ECO:0007669"/>
    <property type="project" value="InterPro"/>
</dbReference>
<evidence type="ECO:0000256" key="12">
    <source>
        <dbReference type="ARBA" id="ARBA00023180"/>
    </source>
</evidence>
<evidence type="ECO:0000256" key="1">
    <source>
        <dbReference type="ARBA" id="ARBA00004212"/>
    </source>
</evidence>
<evidence type="ECO:0000256" key="5">
    <source>
        <dbReference type="ARBA" id="ARBA00022692"/>
    </source>
</evidence>
<dbReference type="GO" id="GO:0030141">
    <property type="term" value="C:secretory granule"/>
    <property type="evidence" value="ECO:0007669"/>
    <property type="project" value="InterPro"/>
</dbReference>
<evidence type="ECO:0000256" key="14">
    <source>
        <dbReference type="ARBA" id="ARBA00025723"/>
    </source>
</evidence>
<comment type="pathway">
    <text evidence="2">Carbohydrate degradation; glycolysis; pyruvate from D-glyceraldehyde 3-phosphate: step 1/5.</text>
</comment>
<feature type="compositionally biased region" description="Basic and acidic residues" evidence="17">
    <location>
        <begin position="315"/>
        <end position="330"/>
    </location>
</feature>
<dbReference type="FunFam" id="3.30.70.2470:FF:000001">
    <property type="entry name" value="receptor-type tyrosine-protein phosphatase-like N isoform X1"/>
    <property type="match status" value="1"/>
</dbReference>
<dbReference type="PROSITE" id="PS50055">
    <property type="entry name" value="TYR_PHOSPHATASE_PTP"/>
    <property type="match status" value="1"/>
</dbReference>
<dbReference type="CDD" id="cd18126">
    <property type="entry name" value="GAPDH_I_C"/>
    <property type="match status" value="1"/>
</dbReference>
<dbReference type="Pfam" id="PF02800">
    <property type="entry name" value="Gp_dh_C"/>
    <property type="match status" value="1"/>
</dbReference>
<keyword evidence="4" id="KW-0597">Phosphoprotein</keyword>
<dbReference type="Pfam" id="PF14948">
    <property type="entry name" value="RESP18"/>
    <property type="match status" value="1"/>
</dbReference>
<feature type="compositionally biased region" description="Pro residues" evidence="17">
    <location>
        <begin position="604"/>
        <end position="613"/>
    </location>
</feature>
<evidence type="ECO:0000259" key="20">
    <source>
        <dbReference type="PROSITE" id="PS50056"/>
    </source>
</evidence>
<dbReference type="InterPro" id="IPR029021">
    <property type="entry name" value="Prot-tyrosine_phosphatase-like"/>
</dbReference>
<dbReference type="Pfam" id="PF00102">
    <property type="entry name" value="Y_phosphatase"/>
    <property type="match status" value="1"/>
</dbReference>
<keyword evidence="9 18" id="KW-0472">Membrane</keyword>
<evidence type="ECO:0000256" key="11">
    <source>
        <dbReference type="ARBA" id="ARBA00023170"/>
    </source>
</evidence>
<dbReference type="InterPro" id="IPR016130">
    <property type="entry name" value="Tyr_Pase_AS"/>
</dbReference>
<evidence type="ECO:0000256" key="16">
    <source>
        <dbReference type="ARBA" id="ARBA00047698"/>
    </source>
</evidence>
<dbReference type="SUPFAM" id="SSF52799">
    <property type="entry name" value="(Phosphotyrosine protein) phosphatases II"/>
    <property type="match status" value="1"/>
</dbReference>
<reference evidence="21" key="1">
    <citation type="submission" date="2019-10" db="EMBL/GenBank/DDBJ databases">
        <title>The sequence and de novo assembly of the wild yak genome.</title>
        <authorList>
            <person name="Liu Y."/>
        </authorList>
    </citation>
    <scope>NUCLEOTIDE SEQUENCE [LARGE SCALE GENOMIC DNA]</scope>
    <source>
        <strain evidence="21">WY2019</strain>
    </source>
</reference>
<dbReference type="GO" id="GO:0035773">
    <property type="term" value="P:insulin secretion involved in cellular response to glucose stimulus"/>
    <property type="evidence" value="ECO:0007669"/>
    <property type="project" value="TreeGrafter"/>
</dbReference>
<evidence type="ECO:0000256" key="7">
    <source>
        <dbReference type="ARBA" id="ARBA00022989"/>
    </source>
</evidence>
<feature type="domain" description="Tyrosine-protein phosphatase" evidence="19">
    <location>
        <begin position="913"/>
        <end position="1173"/>
    </location>
</feature>
<evidence type="ECO:0000313" key="21">
    <source>
        <dbReference type="EMBL" id="MXQ79286.1"/>
    </source>
</evidence>
<dbReference type="SMART" id="SM00194">
    <property type="entry name" value="PTPc"/>
    <property type="match status" value="1"/>
</dbReference>
<evidence type="ECO:0000256" key="4">
    <source>
        <dbReference type="ARBA" id="ARBA00022553"/>
    </source>
</evidence>
<gene>
    <name evidence="21" type="ORF">E5288_WYG000567</name>
</gene>
<dbReference type="InterPro" id="IPR036291">
    <property type="entry name" value="NAD(P)-bd_dom_sf"/>
</dbReference>
<dbReference type="Pfam" id="PF11548">
    <property type="entry name" value="Receptor_IA-2"/>
    <property type="match status" value="1"/>
</dbReference>
<dbReference type="GO" id="GO:0030658">
    <property type="term" value="C:transport vesicle membrane"/>
    <property type="evidence" value="ECO:0007669"/>
    <property type="project" value="UniProtKB-SubCell"/>
</dbReference>
<dbReference type="InterPro" id="IPR029403">
    <property type="entry name" value="RESP18_dom"/>
</dbReference>
<dbReference type="SUPFAM" id="SSF55347">
    <property type="entry name" value="Glyceraldehyde-3-phosphate dehydrogenase-like, C-terminal domain"/>
    <property type="match status" value="1"/>
</dbReference>
<feature type="region of interest" description="Disordered" evidence="17">
    <location>
        <begin position="488"/>
        <end position="534"/>
    </location>
</feature>
<keyword evidence="5 18" id="KW-0812">Transmembrane</keyword>
<dbReference type="GO" id="GO:0004365">
    <property type="term" value="F:glyceraldehyde-3-phosphate dehydrogenase (NAD+) (phosphorylating) activity"/>
    <property type="evidence" value="ECO:0007669"/>
    <property type="project" value="UniProtKB-EC"/>
</dbReference>
<dbReference type="AlphaFoldDB" id="A0A6B0QS44"/>
<dbReference type="Gene3D" id="3.40.50.720">
    <property type="entry name" value="NAD(P)-binding Rossmann-like Domain"/>
    <property type="match status" value="2"/>
</dbReference>
<dbReference type="Pfam" id="PF00044">
    <property type="entry name" value="Gp_dh_N"/>
    <property type="match status" value="1"/>
</dbReference>
<dbReference type="GO" id="GO:0006096">
    <property type="term" value="P:glycolytic process"/>
    <property type="evidence" value="ECO:0007669"/>
    <property type="project" value="UniProtKB-KW"/>
</dbReference>
<accession>A0A6B0QS44</accession>
<comment type="subcellular location">
    <subcellularLocation>
        <location evidence="1">Cytoplasmic vesicle</location>
        <location evidence="1">Secretory vesicle membrane</location>
        <topology evidence="1">Single-pass type I membrane protein</topology>
    </subcellularLocation>
    <subcellularLocation>
        <location evidence="15">Synapse</location>
    </subcellularLocation>
</comment>
<evidence type="ECO:0000256" key="15">
    <source>
        <dbReference type="ARBA" id="ARBA00034103"/>
    </source>
</evidence>
<dbReference type="EC" id="1.2.1.12" evidence="3"/>
<dbReference type="Proteomes" id="UP000322234">
    <property type="component" value="Unassembled WGS sequence"/>
</dbReference>
<dbReference type="CDD" id="cd14609">
    <property type="entry name" value="R-PTP-N"/>
    <property type="match status" value="1"/>
</dbReference>
<dbReference type="EMBL" id="VBQZ03000001">
    <property type="protein sequence ID" value="MXQ79286.1"/>
    <property type="molecule type" value="Genomic_DNA"/>
</dbReference>
<keyword evidence="12" id="KW-0325">Glycoprotein</keyword>
<dbReference type="Gene3D" id="3.30.360.10">
    <property type="entry name" value="Dihydrodipicolinate Reductase, domain 2"/>
    <property type="match status" value="2"/>
</dbReference>
<feature type="region of interest" description="Disordered" evidence="17">
    <location>
        <begin position="590"/>
        <end position="670"/>
    </location>
</feature>
<evidence type="ECO:0000256" key="8">
    <source>
        <dbReference type="ARBA" id="ARBA00023018"/>
    </source>
</evidence>
<dbReference type="InterPro" id="IPR033522">
    <property type="entry name" value="IA-2/IA-2_beta"/>
</dbReference>